<feature type="non-terminal residue" evidence="1">
    <location>
        <position position="1"/>
    </location>
</feature>
<protein>
    <submittedName>
        <fullName evidence="1">4001_t:CDS:1</fullName>
    </submittedName>
</protein>
<organism evidence="1 2">
    <name type="scientific">Racocetra persica</name>
    <dbReference type="NCBI Taxonomy" id="160502"/>
    <lineage>
        <taxon>Eukaryota</taxon>
        <taxon>Fungi</taxon>
        <taxon>Fungi incertae sedis</taxon>
        <taxon>Mucoromycota</taxon>
        <taxon>Glomeromycotina</taxon>
        <taxon>Glomeromycetes</taxon>
        <taxon>Diversisporales</taxon>
        <taxon>Gigasporaceae</taxon>
        <taxon>Racocetra</taxon>
    </lineage>
</organism>
<feature type="non-terminal residue" evidence="1">
    <location>
        <position position="131"/>
    </location>
</feature>
<proteinExistence type="predicted"/>
<reference evidence="1" key="1">
    <citation type="submission" date="2021-06" db="EMBL/GenBank/DDBJ databases">
        <authorList>
            <person name="Kallberg Y."/>
            <person name="Tangrot J."/>
            <person name="Rosling A."/>
        </authorList>
    </citation>
    <scope>NUCLEOTIDE SEQUENCE</scope>
    <source>
        <strain evidence="1">MA461A</strain>
    </source>
</reference>
<dbReference type="Proteomes" id="UP000789920">
    <property type="component" value="Unassembled WGS sequence"/>
</dbReference>
<sequence length="131" mass="15411">ALVDELQEGDFLYKYKYDNTSSVTHLFFAYKESTCLIHQYPTVILIDCIYKTNKFKMLLLSIVDITSFNTTFYTCFVFMKSKEETDYNWALTHVLRLFDEIEKPSVIVTDRELALMNALRMIFPNSTNILC</sequence>
<gene>
    <name evidence="1" type="ORF">RPERSI_LOCUS22943</name>
</gene>
<dbReference type="EMBL" id="CAJVQC010070563">
    <property type="protein sequence ID" value="CAG8809814.1"/>
    <property type="molecule type" value="Genomic_DNA"/>
</dbReference>
<evidence type="ECO:0000313" key="1">
    <source>
        <dbReference type="EMBL" id="CAG8809814.1"/>
    </source>
</evidence>
<keyword evidence="2" id="KW-1185">Reference proteome</keyword>
<comment type="caution">
    <text evidence="1">The sequence shown here is derived from an EMBL/GenBank/DDBJ whole genome shotgun (WGS) entry which is preliminary data.</text>
</comment>
<name>A0ACA9RUE4_9GLOM</name>
<evidence type="ECO:0000313" key="2">
    <source>
        <dbReference type="Proteomes" id="UP000789920"/>
    </source>
</evidence>
<accession>A0ACA9RUE4</accession>